<dbReference type="Proteomes" id="UP000178859">
    <property type="component" value="Unassembled WGS sequence"/>
</dbReference>
<reference evidence="2 3" key="1">
    <citation type="journal article" date="2016" name="Nat. Commun.">
        <title>Thousands of microbial genomes shed light on interconnected biogeochemical processes in an aquifer system.</title>
        <authorList>
            <person name="Anantharaman K."/>
            <person name="Brown C.T."/>
            <person name="Hug L.A."/>
            <person name="Sharon I."/>
            <person name="Castelle C.J."/>
            <person name="Probst A.J."/>
            <person name="Thomas B.C."/>
            <person name="Singh A."/>
            <person name="Wilkins M.J."/>
            <person name="Karaoz U."/>
            <person name="Brodie E.L."/>
            <person name="Williams K.H."/>
            <person name="Hubbard S.S."/>
            <person name="Banfield J.F."/>
        </authorList>
    </citation>
    <scope>NUCLEOTIDE SEQUENCE [LARGE SCALE GENOMIC DNA]</scope>
</reference>
<dbReference type="AlphaFoldDB" id="A0A1F5MGD9"/>
<dbReference type="PROSITE" id="PS00409">
    <property type="entry name" value="PROKAR_NTER_METHYL"/>
    <property type="match status" value="1"/>
</dbReference>
<dbReference type="SUPFAM" id="SSF54523">
    <property type="entry name" value="Pili subunits"/>
    <property type="match status" value="1"/>
</dbReference>
<proteinExistence type="predicted"/>
<evidence type="ECO:0000313" key="3">
    <source>
        <dbReference type="Proteomes" id="UP000178859"/>
    </source>
</evidence>
<comment type="caution">
    <text evidence="2">The sequence shown here is derived from an EMBL/GenBank/DDBJ whole genome shotgun (WGS) entry which is preliminary data.</text>
</comment>
<keyword evidence="1" id="KW-0472">Membrane</keyword>
<dbReference type="Pfam" id="PF07963">
    <property type="entry name" value="N_methyl"/>
    <property type="match status" value="1"/>
</dbReference>
<evidence type="ECO:0000313" key="2">
    <source>
        <dbReference type="EMBL" id="OGE64360.1"/>
    </source>
</evidence>
<accession>A0A1F5MGD9</accession>
<dbReference type="NCBIfam" id="TIGR02532">
    <property type="entry name" value="IV_pilin_GFxxxE"/>
    <property type="match status" value="1"/>
</dbReference>
<dbReference type="EMBL" id="MFDT01000068">
    <property type="protein sequence ID" value="OGE64360.1"/>
    <property type="molecule type" value="Genomic_DNA"/>
</dbReference>
<keyword evidence="1" id="KW-1133">Transmembrane helix</keyword>
<dbReference type="InterPro" id="IPR045584">
    <property type="entry name" value="Pilin-like"/>
</dbReference>
<organism evidence="2 3">
    <name type="scientific">Candidatus Daviesbacteria bacterium RIFCSPLOWO2_02_FULL_36_7</name>
    <dbReference type="NCBI Taxonomy" id="1797792"/>
    <lineage>
        <taxon>Bacteria</taxon>
        <taxon>Candidatus Daviesiibacteriota</taxon>
    </lineage>
</organism>
<evidence type="ECO:0000256" key="1">
    <source>
        <dbReference type="SAM" id="Phobius"/>
    </source>
</evidence>
<evidence type="ECO:0008006" key="4">
    <source>
        <dbReference type="Google" id="ProtNLM"/>
    </source>
</evidence>
<dbReference type="Gene3D" id="3.30.700.10">
    <property type="entry name" value="Glycoprotein, Type 4 Pilin"/>
    <property type="match status" value="1"/>
</dbReference>
<gene>
    <name evidence="2" type="ORF">A3I48_03095</name>
</gene>
<name>A0A1F5MGD9_9BACT</name>
<dbReference type="InterPro" id="IPR012902">
    <property type="entry name" value="N_methyl_site"/>
</dbReference>
<keyword evidence="1" id="KW-0812">Transmembrane</keyword>
<protein>
    <recommendedName>
        <fullName evidence="4">Type II secretion system protein GspG C-terminal domain-containing protein</fullName>
    </recommendedName>
</protein>
<sequence length="177" mass="18346">MKKFLPKTATNPKGFIPHRSGTGFTLIELLIAVAIIAILSTIGLAVYTGLGLQAKSRNSVRKGDLDAIAKTLEVSFAKNGTYPVLAGSLFSTGKIPTLDPQGFAYCGNSSYDAAPVNITAVSTATVCTPVGSASASGYLPISTTVPAAGASWKICTWLEGEVNPIKSAEAYCRISSQ</sequence>
<feature type="transmembrane region" description="Helical" evidence="1">
    <location>
        <begin position="29"/>
        <end position="52"/>
    </location>
</feature>